<gene>
    <name evidence="15" type="primary">ypdA_4</name>
    <name evidence="15" type="ORF">ERS852476_01681</name>
</gene>
<keyword evidence="10" id="KW-0902">Two-component regulatory system</keyword>
<feature type="domain" description="Histidine kinase/HSP90-like ATPase" evidence="13">
    <location>
        <begin position="452"/>
        <end position="564"/>
    </location>
</feature>
<evidence type="ECO:0000256" key="3">
    <source>
        <dbReference type="ARBA" id="ARBA00022553"/>
    </source>
</evidence>
<dbReference type="InterPro" id="IPR003594">
    <property type="entry name" value="HATPase_dom"/>
</dbReference>
<dbReference type="EMBL" id="CYZP01000012">
    <property type="protein sequence ID" value="CUO02078.1"/>
    <property type="molecule type" value="Genomic_DNA"/>
</dbReference>
<dbReference type="PANTHER" id="PTHR34220">
    <property type="entry name" value="SENSOR HISTIDINE KINASE YPDA"/>
    <property type="match status" value="1"/>
</dbReference>
<dbReference type="Gene3D" id="6.10.340.10">
    <property type="match status" value="1"/>
</dbReference>
<accession>A0A174BR04</accession>
<dbReference type="SUPFAM" id="SSF55874">
    <property type="entry name" value="ATPase domain of HSP90 chaperone/DNA topoisomerase II/histidine kinase"/>
    <property type="match status" value="1"/>
</dbReference>
<dbReference type="Gene3D" id="3.30.565.10">
    <property type="entry name" value="Histidine kinase-like ATPase, C-terminal domain"/>
    <property type="match status" value="1"/>
</dbReference>
<keyword evidence="4" id="KW-0808">Transferase</keyword>
<comment type="subcellular location">
    <subcellularLocation>
        <location evidence="1">Cell membrane</location>
        <topology evidence="1">Multi-pass membrane protein</topology>
    </subcellularLocation>
</comment>
<evidence type="ECO:0000256" key="1">
    <source>
        <dbReference type="ARBA" id="ARBA00004651"/>
    </source>
</evidence>
<feature type="domain" description="Signal transduction histidine kinase internal region" evidence="14">
    <location>
        <begin position="354"/>
        <end position="432"/>
    </location>
</feature>
<sequence length="574" mass="65636">MNRRKNTIRKQLTISYVFLILLSTVLLNIVQFCQIYKYTKDQQQNEIEKEFIQTKNNIQTVLSQINTIRCQAIEVVLNSNERLKYGEKGYLYSCKEIEKNFQTLRRSGTYIADISWIDTTGRISSTNEIIRKDSYYDNPCMKDLCECKENIVYTGFYDRSPYLLADDHTPVFSVGQNIYDIYCPNLKIGFLELDIYTDALKNNVSFIPSGTDSNAILTDKDNKIILKNENISKSNIIQKTYTFENGWTLEIGCGNEAVIRNLKENLKGFVGVAVVILILSVICASYFAWSISNPLGKLTASMSLMKANGKFKNIEVNSNLKEINTLEITYNAMVVSLEEMLKKNAAIQRETNKAKLLALQTQINPHFLANSFETIRALAIKSESYEVEKAADALAKMYRYVLNDKTHIVCLKDEINYVKNYIRMQEFRFGKKVQIFYRIQQELYDFPILCLTIQPLVENVYCHGLKDEQKTKIMIIEAVLENDNLRIVVSDNGCGMSPAQLQYVHSLLAANITLKVISEESPRTGIGLVNVNNRLVLYYGKESGITIESEAGKGTKVLFRIKREKVVPDESFDN</sequence>
<evidence type="ECO:0000256" key="7">
    <source>
        <dbReference type="ARBA" id="ARBA00022777"/>
    </source>
</evidence>
<evidence type="ECO:0000256" key="2">
    <source>
        <dbReference type="ARBA" id="ARBA00022475"/>
    </source>
</evidence>
<keyword evidence="11 12" id="KW-0472">Membrane</keyword>
<evidence type="ECO:0000256" key="10">
    <source>
        <dbReference type="ARBA" id="ARBA00023012"/>
    </source>
</evidence>
<reference evidence="15 16" key="1">
    <citation type="submission" date="2015-09" db="EMBL/GenBank/DDBJ databases">
        <authorList>
            <consortium name="Pathogen Informatics"/>
        </authorList>
    </citation>
    <scope>NUCLEOTIDE SEQUENCE [LARGE SCALE GENOMIC DNA]</scope>
    <source>
        <strain evidence="15 16">2789STDY5834861</strain>
    </source>
</reference>
<evidence type="ECO:0000313" key="16">
    <source>
        <dbReference type="Proteomes" id="UP000095645"/>
    </source>
</evidence>
<proteinExistence type="predicted"/>
<evidence type="ECO:0000259" key="14">
    <source>
        <dbReference type="Pfam" id="PF06580"/>
    </source>
</evidence>
<keyword evidence="8" id="KW-0067">ATP-binding</keyword>
<dbReference type="Pfam" id="PF06580">
    <property type="entry name" value="His_kinase"/>
    <property type="match status" value="1"/>
</dbReference>
<dbReference type="GO" id="GO:0005524">
    <property type="term" value="F:ATP binding"/>
    <property type="evidence" value="ECO:0007669"/>
    <property type="project" value="UniProtKB-KW"/>
</dbReference>
<evidence type="ECO:0000256" key="5">
    <source>
        <dbReference type="ARBA" id="ARBA00022692"/>
    </source>
</evidence>
<feature type="transmembrane region" description="Helical" evidence="12">
    <location>
        <begin position="12"/>
        <end position="30"/>
    </location>
</feature>
<keyword evidence="5 12" id="KW-0812">Transmembrane</keyword>
<organism evidence="15 16">
    <name type="scientific">Blautia obeum</name>
    <dbReference type="NCBI Taxonomy" id="40520"/>
    <lineage>
        <taxon>Bacteria</taxon>
        <taxon>Bacillati</taxon>
        <taxon>Bacillota</taxon>
        <taxon>Clostridia</taxon>
        <taxon>Lachnospirales</taxon>
        <taxon>Lachnospiraceae</taxon>
        <taxon>Blautia</taxon>
    </lineage>
</organism>
<name>A0A174BR04_9FIRM</name>
<evidence type="ECO:0000313" key="15">
    <source>
        <dbReference type="EMBL" id="CUO02078.1"/>
    </source>
</evidence>
<evidence type="ECO:0000256" key="12">
    <source>
        <dbReference type="SAM" id="Phobius"/>
    </source>
</evidence>
<dbReference type="InterPro" id="IPR036890">
    <property type="entry name" value="HATPase_C_sf"/>
</dbReference>
<evidence type="ECO:0000256" key="9">
    <source>
        <dbReference type="ARBA" id="ARBA00022989"/>
    </source>
</evidence>
<dbReference type="InterPro" id="IPR050640">
    <property type="entry name" value="Bact_2-comp_sensor_kinase"/>
</dbReference>
<dbReference type="AlphaFoldDB" id="A0A174BR04"/>
<protein>
    <submittedName>
        <fullName evidence="15">Inner membrane protein ypdA</fullName>
    </submittedName>
</protein>
<keyword evidence="3" id="KW-0597">Phosphoprotein</keyword>
<dbReference type="GO" id="GO:0000155">
    <property type="term" value="F:phosphorelay sensor kinase activity"/>
    <property type="evidence" value="ECO:0007669"/>
    <property type="project" value="InterPro"/>
</dbReference>
<keyword evidence="6" id="KW-0547">Nucleotide-binding</keyword>
<dbReference type="InterPro" id="IPR010559">
    <property type="entry name" value="Sig_transdc_His_kin_internal"/>
</dbReference>
<evidence type="ECO:0000256" key="8">
    <source>
        <dbReference type="ARBA" id="ARBA00022840"/>
    </source>
</evidence>
<dbReference type="PANTHER" id="PTHR34220:SF11">
    <property type="entry name" value="SENSOR PROTEIN KINASE HPTS"/>
    <property type="match status" value="1"/>
</dbReference>
<keyword evidence="9 12" id="KW-1133">Transmembrane helix</keyword>
<evidence type="ECO:0000256" key="4">
    <source>
        <dbReference type="ARBA" id="ARBA00022679"/>
    </source>
</evidence>
<evidence type="ECO:0000259" key="13">
    <source>
        <dbReference type="Pfam" id="PF02518"/>
    </source>
</evidence>
<dbReference type="GO" id="GO:0005886">
    <property type="term" value="C:plasma membrane"/>
    <property type="evidence" value="ECO:0007669"/>
    <property type="project" value="UniProtKB-SubCell"/>
</dbReference>
<evidence type="ECO:0000256" key="11">
    <source>
        <dbReference type="ARBA" id="ARBA00023136"/>
    </source>
</evidence>
<feature type="transmembrane region" description="Helical" evidence="12">
    <location>
        <begin position="268"/>
        <end position="289"/>
    </location>
</feature>
<keyword evidence="7" id="KW-0418">Kinase</keyword>
<evidence type="ECO:0000256" key="6">
    <source>
        <dbReference type="ARBA" id="ARBA00022741"/>
    </source>
</evidence>
<dbReference type="Pfam" id="PF02518">
    <property type="entry name" value="HATPase_c"/>
    <property type="match status" value="1"/>
</dbReference>
<dbReference type="Proteomes" id="UP000095645">
    <property type="component" value="Unassembled WGS sequence"/>
</dbReference>
<keyword evidence="2" id="KW-1003">Cell membrane</keyword>